<reference evidence="2 3" key="1">
    <citation type="submission" date="2019-09" db="EMBL/GenBank/DDBJ databases">
        <authorList>
            <person name="Duangmal K."/>
            <person name="Teo W.F.A."/>
            <person name="Lipun K."/>
        </authorList>
    </citation>
    <scope>NUCLEOTIDE SEQUENCE [LARGE SCALE GENOMIC DNA]</scope>
    <source>
        <strain evidence="2 3">K1PN6</strain>
    </source>
</reference>
<dbReference type="CDD" id="cd03024">
    <property type="entry name" value="DsbA_FrnE"/>
    <property type="match status" value="1"/>
</dbReference>
<accession>A0A5N8WND5</accession>
<protein>
    <submittedName>
        <fullName evidence="2">DsbA family oxidoreductase</fullName>
    </submittedName>
</protein>
<dbReference type="PANTHER" id="PTHR13887">
    <property type="entry name" value="GLUTATHIONE S-TRANSFERASE KAPPA"/>
    <property type="match status" value="1"/>
</dbReference>
<dbReference type="RefSeq" id="WP_152860709.1">
    <property type="nucleotide sequence ID" value="NZ_VMNX01000019.1"/>
</dbReference>
<dbReference type="SUPFAM" id="SSF52833">
    <property type="entry name" value="Thioredoxin-like"/>
    <property type="match status" value="1"/>
</dbReference>
<dbReference type="Gene3D" id="3.40.30.10">
    <property type="entry name" value="Glutaredoxin"/>
    <property type="match status" value="1"/>
</dbReference>
<name>A0A5N8WND5_9ACTN</name>
<evidence type="ECO:0000313" key="3">
    <source>
        <dbReference type="Proteomes" id="UP000373149"/>
    </source>
</evidence>
<feature type="domain" description="DSBA-like thioredoxin" evidence="1">
    <location>
        <begin position="3"/>
        <end position="205"/>
    </location>
</feature>
<dbReference type="GO" id="GO:0016491">
    <property type="term" value="F:oxidoreductase activity"/>
    <property type="evidence" value="ECO:0007669"/>
    <property type="project" value="InterPro"/>
</dbReference>
<keyword evidence="3" id="KW-1185">Reference proteome</keyword>
<dbReference type="InterPro" id="IPR036249">
    <property type="entry name" value="Thioredoxin-like_sf"/>
</dbReference>
<comment type="caution">
    <text evidence="2">The sequence shown here is derived from an EMBL/GenBank/DDBJ whole genome shotgun (WGS) entry which is preliminary data.</text>
</comment>
<gene>
    <name evidence="2" type="ORF">FPZ41_08715</name>
</gene>
<proteinExistence type="predicted"/>
<dbReference type="AlphaFoldDB" id="A0A5N8WND5"/>
<dbReference type="PANTHER" id="PTHR13887:SF41">
    <property type="entry name" value="THIOREDOXIN SUPERFAMILY PROTEIN"/>
    <property type="match status" value="1"/>
</dbReference>
<dbReference type="Pfam" id="PF01323">
    <property type="entry name" value="DSBA"/>
    <property type="match status" value="1"/>
</dbReference>
<evidence type="ECO:0000259" key="1">
    <source>
        <dbReference type="Pfam" id="PF01323"/>
    </source>
</evidence>
<dbReference type="InterPro" id="IPR001853">
    <property type="entry name" value="DSBA-like_thioredoxin_dom"/>
</dbReference>
<sequence>MITLDVFSDLICPWCYIGGRRLDKAVVTVKERTGEEFHIRHHAFELNPEMPLSGMDRRAYRSGKFGSWERSRELDAGTVSAGRDDGIVFDYEAIARTPNTRAGHRLIALAEQEAQQGWAMAGRLLAAYFSGGQDIGDTAVLARVGQEMGLGDDVAARLADPALESAVQEDLKLAEHLGLRGVPVLIVGDKAISGAVGADALVELLERRTTEAPSGAACENGVCSL</sequence>
<organism evidence="2 3">
    <name type="scientific">Streptomyces acidicola</name>
    <dbReference type="NCBI Taxonomy" id="2596892"/>
    <lineage>
        <taxon>Bacteria</taxon>
        <taxon>Bacillati</taxon>
        <taxon>Actinomycetota</taxon>
        <taxon>Actinomycetes</taxon>
        <taxon>Kitasatosporales</taxon>
        <taxon>Streptomycetaceae</taxon>
        <taxon>Streptomyces</taxon>
    </lineage>
</organism>
<dbReference type="Proteomes" id="UP000373149">
    <property type="component" value="Unassembled WGS sequence"/>
</dbReference>
<evidence type="ECO:0000313" key="2">
    <source>
        <dbReference type="EMBL" id="MPY48642.1"/>
    </source>
</evidence>
<dbReference type="EMBL" id="VMNX01000019">
    <property type="protein sequence ID" value="MPY48642.1"/>
    <property type="molecule type" value="Genomic_DNA"/>
</dbReference>